<evidence type="ECO:0000313" key="2">
    <source>
        <dbReference type="EMBL" id="KAK0625212.1"/>
    </source>
</evidence>
<protein>
    <submittedName>
        <fullName evidence="2">Uncharacterized protein</fullName>
    </submittedName>
</protein>
<feature type="compositionally biased region" description="Basic residues" evidence="1">
    <location>
        <begin position="143"/>
        <end position="154"/>
    </location>
</feature>
<dbReference type="AlphaFoldDB" id="A0AA39X1G6"/>
<gene>
    <name evidence="2" type="ORF">B0T17DRAFT_532229</name>
</gene>
<evidence type="ECO:0000313" key="3">
    <source>
        <dbReference type="Proteomes" id="UP001174934"/>
    </source>
</evidence>
<feature type="region of interest" description="Disordered" evidence="1">
    <location>
        <begin position="175"/>
        <end position="201"/>
    </location>
</feature>
<comment type="caution">
    <text evidence="2">The sequence shown here is derived from an EMBL/GenBank/DDBJ whole genome shotgun (WGS) entry which is preliminary data.</text>
</comment>
<dbReference type="EMBL" id="JAULSR010000003">
    <property type="protein sequence ID" value="KAK0625212.1"/>
    <property type="molecule type" value="Genomic_DNA"/>
</dbReference>
<organism evidence="2 3">
    <name type="scientific">Bombardia bombarda</name>
    <dbReference type="NCBI Taxonomy" id="252184"/>
    <lineage>
        <taxon>Eukaryota</taxon>
        <taxon>Fungi</taxon>
        <taxon>Dikarya</taxon>
        <taxon>Ascomycota</taxon>
        <taxon>Pezizomycotina</taxon>
        <taxon>Sordariomycetes</taxon>
        <taxon>Sordariomycetidae</taxon>
        <taxon>Sordariales</taxon>
        <taxon>Lasiosphaeriaceae</taxon>
        <taxon>Bombardia</taxon>
    </lineage>
</organism>
<feature type="region of interest" description="Disordered" evidence="1">
    <location>
        <begin position="138"/>
        <end position="159"/>
    </location>
</feature>
<proteinExistence type="predicted"/>
<evidence type="ECO:0000256" key="1">
    <source>
        <dbReference type="SAM" id="MobiDB-lite"/>
    </source>
</evidence>
<name>A0AA39X1G6_9PEZI</name>
<dbReference type="Proteomes" id="UP001174934">
    <property type="component" value="Unassembled WGS sequence"/>
</dbReference>
<feature type="compositionally biased region" description="Low complexity" evidence="1">
    <location>
        <begin position="182"/>
        <end position="191"/>
    </location>
</feature>
<feature type="compositionally biased region" description="Gly residues" evidence="1">
    <location>
        <begin position="192"/>
        <end position="201"/>
    </location>
</feature>
<keyword evidence="3" id="KW-1185">Reference proteome</keyword>
<accession>A0AA39X1G6</accession>
<sequence>MGLAQYLNTHTHTHTHLLIVQSSPVLSASFTRHRAPCSAALQRSRRNANEISPGVPLGLGVAGGWYPRPCCCCGNDKLRRVGISSHSSNIITTTTSYNRKNKDLVHDRKLRDLLPIHQPPQNHPLHHQNRHVHRGLAAPNIPPRHRHRDRHLPRHLGGPHDLLRRRLQHLHHVVRRHRARDVGPGAPAADGPRGGHQGGGAAVRRVQRWGAAGRAVRGAGAGDGVSGAVWVW</sequence>
<reference evidence="2" key="1">
    <citation type="submission" date="2023-06" db="EMBL/GenBank/DDBJ databases">
        <title>Genome-scale phylogeny and comparative genomics of the fungal order Sordariales.</title>
        <authorList>
            <consortium name="Lawrence Berkeley National Laboratory"/>
            <person name="Hensen N."/>
            <person name="Bonometti L."/>
            <person name="Westerberg I."/>
            <person name="Brannstrom I.O."/>
            <person name="Guillou S."/>
            <person name="Cros-Aarteil S."/>
            <person name="Calhoun S."/>
            <person name="Haridas S."/>
            <person name="Kuo A."/>
            <person name="Mondo S."/>
            <person name="Pangilinan J."/>
            <person name="Riley R."/>
            <person name="LaButti K."/>
            <person name="Andreopoulos B."/>
            <person name="Lipzen A."/>
            <person name="Chen C."/>
            <person name="Yanf M."/>
            <person name="Daum C."/>
            <person name="Ng V."/>
            <person name="Clum A."/>
            <person name="Steindorff A."/>
            <person name="Ohm R."/>
            <person name="Martin F."/>
            <person name="Silar P."/>
            <person name="Natvig D."/>
            <person name="Lalanne C."/>
            <person name="Gautier V."/>
            <person name="Ament-velasquez S.L."/>
            <person name="Kruys A."/>
            <person name="Hutchinson M.I."/>
            <person name="Powell A.J."/>
            <person name="Barry K."/>
            <person name="Miller A.N."/>
            <person name="Grigoriev I.V."/>
            <person name="Debuchy R."/>
            <person name="Gladieux P."/>
            <person name="Thoren M.H."/>
            <person name="Johannesson H."/>
        </authorList>
    </citation>
    <scope>NUCLEOTIDE SEQUENCE</scope>
    <source>
        <strain evidence="2">SMH3391-2</strain>
    </source>
</reference>